<protein>
    <recommendedName>
        <fullName evidence="1">DUF1214 domain-containing protein</fullName>
    </recommendedName>
</protein>
<dbReference type="AlphaFoldDB" id="A0A0B8ZIG2"/>
<accession>A0A0B8ZIG2</accession>
<dbReference type="STRING" id="48936.NJ75_02343"/>
<organism evidence="2 3">
    <name type="scientific">Novosphingobium subterraneum</name>
    <dbReference type="NCBI Taxonomy" id="48936"/>
    <lineage>
        <taxon>Bacteria</taxon>
        <taxon>Pseudomonadati</taxon>
        <taxon>Pseudomonadota</taxon>
        <taxon>Alphaproteobacteria</taxon>
        <taxon>Sphingomonadales</taxon>
        <taxon>Sphingomonadaceae</taxon>
        <taxon>Novosphingobium</taxon>
    </lineage>
</organism>
<dbReference type="InterPro" id="IPR010621">
    <property type="entry name" value="DUF1214"/>
</dbReference>
<dbReference type="EMBL" id="JRVC01000010">
    <property type="protein sequence ID" value="KHS46082.1"/>
    <property type="molecule type" value="Genomic_DNA"/>
</dbReference>
<keyword evidence="3" id="KW-1185">Reference proteome</keyword>
<dbReference type="Proteomes" id="UP000031338">
    <property type="component" value="Unassembled WGS sequence"/>
</dbReference>
<proteinExistence type="predicted"/>
<dbReference type="PATRIC" id="fig|48936.3.peg.2355"/>
<dbReference type="Pfam" id="PF06742">
    <property type="entry name" value="DUF1214"/>
    <property type="match status" value="1"/>
</dbReference>
<name>A0A0B8ZIG2_9SPHN</name>
<feature type="domain" description="DUF1214" evidence="1">
    <location>
        <begin position="94"/>
        <end position="171"/>
    </location>
</feature>
<sequence length="361" mass="40518">MTDLSAEASNLSHVWRRFCSELAEAGEVLARPSSPTSALDQAEGLRYLSRLARTALNMLVDSADPDFPRLFLLCDDKIKIGADNPDNLYQQCVVRGDRTYRITGKRNSVPYFSIGSKANRYAIDGTMASTGEIEFAQMEFGPDGTFEIVVSRDPQPGNWLPMADDTTLLIVRQTFDDKQTQTPADIKVERISDGPTAPALLTPALIEQQLMASAAWARGTANTFANWSEWFKAHPNQFYDAPQEIFWKAGGDPNIWYGHFYFDLQPGEALVIETPVPDCRMWNVQIDNWWMESLDHVHQKVWLNNSMARLEPDGSVIVVCADADPGFGNWVDLAGHRSGTGLWRWFNAAENVVPRMRVVKL</sequence>
<evidence type="ECO:0000313" key="2">
    <source>
        <dbReference type="EMBL" id="KHS46082.1"/>
    </source>
</evidence>
<gene>
    <name evidence="2" type="ORF">NJ75_02343</name>
</gene>
<comment type="caution">
    <text evidence="2">The sequence shown here is derived from an EMBL/GenBank/DDBJ whole genome shotgun (WGS) entry which is preliminary data.</text>
</comment>
<reference evidence="2 3" key="1">
    <citation type="submission" date="2014-10" db="EMBL/GenBank/DDBJ databases">
        <title>Draft genome sequence of Novosphingobium subterraneum DSM 12447.</title>
        <authorList>
            <person name="Gan H.M."/>
            <person name="Gan H.Y."/>
            <person name="Savka M.A."/>
        </authorList>
    </citation>
    <scope>NUCLEOTIDE SEQUENCE [LARGE SCALE GENOMIC DNA]</scope>
    <source>
        <strain evidence="2 3">DSM 12447</strain>
    </source>
</reference>
<evidence type="ECO:0000313" key="3">
    <source>
        <dbReference type="Proteomes" id="UP000031338"/>
    </source>
</evidence>
<dbReference type="RefSeq" id="WP_039334570.1">
    <property type="nucleotide sequence ID" value="NZ_JRVC01000010.1"/>
</dbReference>
<evidence type="ECO:0000259" key="1">
    <source>
        <dbReference type="Pfam" id="PF06742"/>
    </source>
</evidence>